<keyword evidence="1" id="KW-0175">Coiled coil</keyword>
<evidence type="ECO:0000313" key="3">
    <source>
        <dbReference type="Proteomes" id="UP001596156"/>
    </source>
</evidence>
<comment type="caution">
    <text evidence="2">The sequence shown here is derived from an EMBL/GenBank/DDBJ whole genome shotgun (WGS) entry which is preliminary data.</text>
</comment>
<proteinExistence type="predicted"/>
<keyword evidence="3" id="KW-1185">Reference proteome</keyword>
<protein>
    <submittedName>
        <fullName evidence="2">Uncharacterized protein</fullName>
    </submittedName>
</protein>
<gene>
    <name evidence="2" type="ORF">ACFPN6_30875</name>
</gene>
<dbReference type="RefSeq" id="WP_344646117.1">
    <property type="nucleotide sequence ID" value="NZ_BAAASS010000029.1"/>
</dbReference>
<sequence length="152" mass="16226">MEGEQLAAVGSLVVAAVAALFAWSQARSARHAVQRADRAVLVAEEANRLAEQANRAAEHANRQVADLQKRTQLDQLRAVLRRAATEAYAPGLNQLRWESAYRTEVQASLAGLHAELPLCAALLSTPLPSAQALAHAVEETARIAETTEVSAA</sequence>
<dbReference type="EMBL" id="JBHSKL010000046">
    <property type="protein sequence ID" value="MFC5228877.1"/>
    <property type="molecule type" value="Genomic_DNA"/>
</dbReference>
<evidence type="ECO:0000313" key="2">
    <source>
        <dbReference type="EMBL" id="MFC5228877.1"/>
    </source>
</evidence>
<organism evidence="2 3">
    <name type="scientific">Streptomyces fimbriatus</name>
    <dbReference type="NCBI Taxonomy" id="68197"/>
    <lineage>
        <taxon>Bacteria</taxon>
        <taxon>Bacillati</taxon>
        <taxon>Actinomycetota</taxon>
        <taxon>Actinomycetes</taxon>
        <taxon>Kitasatosporales</taxon>
        <taxon>Streptomycetaceae</taxon>
        <taxon>Streptomyces</taxon>
    </lineage>
</organism>
<reference evidence="3" key="1">
    <citation type="journal article" date="2019" name="Int. J. Syst. Evol. Microbiol.">
        <title>The Global Catalogue of Microorganisms (GCM) 10K type strain sequencing project: providing services to taxonomists for standard genome sequencing and annotation.</title>
        <authorList>
            <consortium name="The Broad Institute Genomics Platform"/>
            <consortium name="The Broad Institute Genome Sequencing Center for Infectious Disease"/>
            <person name="Wu L."/>
            <person name="Ma J."/>
        </authorList>
    </citation>
    <scope>NUCLEOTIDE SEQUENCE [LARGE SCALE GENOMIC DNA]</scope>
    <source>
        <strain evidence="3">CCM 8479</strain>
    </source>
</reference>
<name>A0ABW0DGN3_STRFI</name>
<accession>A0ABW0DGN3</accession>
<feature type="coiled-coil region" evidence="1">
    <location>
        <begin position="43"/>
        <end position="70"/>
    </location>
</feature>
<evidence type="ECO:0000256" key="1">
    <source>
        <dbReference type="SAM" id="Coils"/>
    </source>
</evidence>
<dbReference type="Proteomes" id="UP001596156">
    <property type="component" value="Unassembled WGS sequence"/>
</dbReference>